<dbReference type="AlphaFoldDB" id="A0AAV4VSG4"/>
<reference evidence="2 3" key="1">
    <citation type="submission" date="2021-06" db="EMBL/GenBank/DDBJ databases">
        <title>Caerostris extrusa draft genome.</title>
        <authorList>
            <person name="Kono N."/>
            <person name="Arakawa K."/>
        </authorList>
    </citation>
    <scope>NUCLEOTIDE SEQUENCE [LARGE SCALE GENOMIC DNA]</scope>
</reference>
<evidence type="ECO:0000256" key="1">
    <source>
        <dbReference type="SAM" id="Phobius"/>
    </source>
</evidence>
<sequence length="151" mass="17681">MSTASLIDETVHEFGTEPRRRIRLNDVDATFKERLLIQAEVWKEHLKVFKQTLCILVIVCSYHGKYQFNIKFSNVLDLDDTRSTFSCQQKGKTSIPGVLWQLWISYIRFVDGHAFFKDLRLHNAFICICFIMVYLVILILLHLCSILLLNV</sequence>
<proteinExistence type="predicted"/>
<keyword evidence="1" id="KW-1133">Transmembrane helix</keyword>
<keyword evidence="3" id="KW-1185">Reference proteome</keyword>
<comment type="caution">
    <text evidence="2">The sequence shown here is derived from an EMBL/GenBank/DDBJ whole genome shotgun (WGS) entry which is preliminary data.</text>
</comment>
<dbReference type="Proteomes" id="UP001054945">
    <property type="component" value="Unassembled WGS sequence"/>
</dbReference>
<evidence type="ECO:0000313" key="2">
    <source>
        <dbReference type="EMBL" id="GIY72285.1"/>
    </source>
</evidence>
<keyword evidence="1" id="KW-0812">Transmembrane</keyword>
<name>A0AAV4VSG4_CAEEX</name>
<protein>
    <submittedName>
        <fullName evidence="2">Uncharacterized protein</fullName>
    </submittedName>
</protein>
<organism evidence="2 3">
    <name type="scientific">Caerostris extrusa</name>
    <name type="common">Bark spider</name>
    <name type="synonym">Caerostris bankana</name>
    <dbReference type="NCBI Taxonomy" id="172846"/>
    <lineage>
        <taxon>Eukaryota</taxon>
        <taxon>Metazoa</taxon>
        <taxon>Ecdysozoa</taxon>
        <taxon>Arthropoda</taxon>
        <taxon>Chelicerata</taxon>
        <taxon>Arachnida</taxon>
        <taxon>Araneae</taxon>
        <taxon>Araneomorphae</taxon>
        <taxon>Entelegynae</taxon>
        <taxon>Araneoidea</taxon>
        <taxon>Araneidae</taxon>
        <taxon>Caerostris</taxon>
    </lineage>
</organism>
<evidence type="ECO:0000313" key="3">
    <source>
        <dbReference type="Proteomes" id="UP001054945"/>
    </source>
</evidence>
<keyword evidence="1" id="KW-0472">Membrane</keyword>
<accession>A0AAV4VSG4</accession>
<dbReference type="EMBL" id="BPLR01014926">
    <property type="protein sequence ID" value="GIY72285.1"/>
    <property type="molecule type" value="Genomic_DNA"/>
</dbReference>
<feature type="transmembrane region" description="Helical" evidence="1">
    <location>
        <begin position="124"/>
        <end position="149"/>
    </location>
</feature>
<gene>
    <name evidence="2" type="ORF">CEXT_184461</name>
</gene>